<organism evidence="2">
    <name type="scientific">Chloropicon roscoffensis</name>
    <dbReference type="NCBI Taxonomy" id="1461544"/>
    <lineage>
        <taxon>Eukaryota</taxon>
        <taxon>Viridiplantae</taxon>
        <taxon>Chlorophyta</taxon>
        <taxon>Chloropicophyceae</taxon>
        <taxon>Chloropicales</taxon>
        <taxon>Chloropicaceae</taxon>
        <taxon>Chloropicon</taxon>
    </lineage>
</organism>
<evidence type="ECO:0000256" key="1">
    <source>
        <dbReference type="SAM" id="MobiDB-lite"/>
    </source>
</evidence>
<proteinExistence type="predicted"/>
<gene>
    <name evidence="2" type="ORF">CROS1456_LOCUS6994</name>
    <name evidence="3" type="ORF">HKI87_03g21460</name>
</gene>
<dbReference type="EMBL" id="HBHZ01009076">
    <property type="protein sequence ID" value="CAE0193903.1"/>
    <property type="molecule type" value="Transcribed_RNA"/>
</dbReference>
<feature type="region of interest" description="Disordered" evidence="1">
    <location>
        <begin position="21"/>
        <end position="55"/>
    </location>
</feature>
<sequence length="210" mass="22798">MDENKGRKNRSCVQSPFRALHLQPNNQGGNLFWKRKRDAAGGAVQDSDGGSWDRSKALKRGRYPVGAQNSGGRAPMDFALSDSDFACENEGRTVGPPFAGALRTSSSGKVPEQRGSPIHCVEEAGQATAFEGSGGKRSQPRVNCIFCRKWSGNLEDFAWHVSLAHGIPQHVAVSIIRCQSKLKNREFFGSLLEESIGKVGPCSEGSMYLQ</sequence>
<evidence type="ECO:0000313" key="2">
    <source>
        <dbReference type="EMBL" id="CAE0193903.1"/>
    </source>
</evidence>
<name>A0A7S3CEB6_9CHLO</name>
<dbReference type="Proteomes" id="UP001472866">
    <property type="component" value="Chromosome 03"/>
</dbReference>
<dbReference type="EMBL" id="CP151503">
    <property type="protein sequence ID" value="WZN60612.1"/>
    <property type="molecule type" value="Genomic_DNA"/>
</dbReference>
<keyword evidence="4" id="KW-1185">Reference proteome</keyword>
<accession>A0A7S3CEB6</accession>
<reference evidence="2" key="1">
    <citation type="submission" date="2021-01" db="EMBL/GenBank/DDBJ databases">
        <authorList>
            <person name="Corre E."/>
            <person name="Pelletier E."/>
            <person name="Niang G."/>
            <person name="Scheremetjew M."/>
            <person name="Finn R."/>
            <person name="Kale V."/>
            <person name="Holt S."/>
            <person name="Cochrane G."/>
            <person name="Meng A."/>
            <person name="Brown T."/>
            <person name="Cohen L."/>
        </authorList>
    </citation>
    <scope>NUCLEOTIDE SEQUENCE</scope>
    <source>
        <strain evidence="2">RCC1871</strain>
    </source>
</reference>
<reference evidence="3 4" key="2">
    <citation type="submission" date="2024-03" db="EMBL/GenBank/DDBJ databases">
        <title>Complete genome sequence of the green alga Chloropicon roscoffensis RCC1871.</title>
        <authorList>
            <person name="Lemieux C."/>
            <person name="Pombert J.-F."/>
            <person name="Otis C."/>
            <person name="Turmel M."/>
        </authorList>
    </citation>
    <scope>NUCLEOTIDE SEQUENCE [LARGE SCALE GENOMIC DNA]</scope>
    <source>
        <strain evidence="3 4">RCC1871</strain>
    </source>
</reference>
<evidence type="ECO:0000313" key="3">
    <source>
        <dbReference type="EMBL" id="WZN60612.1"/>
    </source>
</evidence>
<evidence type="ECO:0000313" key="4">
    <source>
        <dbReference type="Proteomes" id="UP001472866"/>
    </source>
</evidence>
<protein>
    <submittedName>
        <fullName evidence="2">Uncharacterized protein</fullName>
    </submittedName>
</protein>
<dbReference type="AlphaFoldDB" id="A0A7S3CEB6"/>